<evidence type="ECO:0000313" key="1">
    <source>
        <dbReference type="EMBL" id="ADE14173.1"/>
    </source>
</evidence>
<dbReference type="HOGENOM" id="CLU_2288559_0_0_6"/>
<evidence type="ECO:0000313" key="2">
    <source>
        <dbReference type="Proteomes" id="UP000001844"/>
    </source>
</evidence>
<dbReference type="KEGG" id="nhl:Nhal_1000"/>
<keyword evidence="2" id="KW-1185">Reference proteome</keyword>
<dbReference type="AlphaFoldDB" id="D5BYW0"/>
<sequence length="101" mass="11716">MAVADDSFHAQILSRLDDHGEEIRALRGLVERLVRIEERQQAHSDTFARFGVRIERLEYQIQQLNTEHGQSSVSIAWLERGLWLMCIIGAWLVNQWIHHGG</sequence>
<accession>D5BYW0</accession>
<dbReference type="EMBL" id="CP001798">
    <property type="protein sequence ID" value="ADE14173.1"/>
    <property type="molecule type" value="Genomic_DNA"/>
</dbReference>
<dbReference type="Proteomes" id="UP000001844">
    <property type="component" value="Chromosome"/>
</dbReference>
<dbReference type="STRING" id="472759.Nhal_1000"/>
<protein>
    <submittedName>
        <fullName evidence="1">Uncharacterized protein</fullName>
    </submittedName>
</protein>
<dbReference type="eggNOG" id="ENOG502ZMMP">
    <property type="taxonomic scope" value="Bacteria"/>
</dbReference>
<dbReference type="RefSeq" id="WP_013032065.1">
    <property type="nucleotide sequence ID" value="NC_013960.1"/>
</dbReference>
<proteinExistence type="predicted"/>
<gene>
    <name evidence="1" type="ordered locus">Nhal_1000</name>
</gene>
<name>D5BYW0_NITHN</name>
<organism evidence="1 2">
    <name type="scientific">Nitrosococcus halophilus (strain Nc4)</name>
    <dbReference type="NCBI Taxonomy" id="472759"/>
    <lineage>
        <taxon>Bacteria</taxon>
        <taxon>Pseudomonadati</taxon>
        <taxon>Pseudomonadota</taxon>
        <taxon>Gammaproteobacteria</taxon>
        <taxon>Chromatiales</taxon>
        <taxon>Chromatiaceae</taxon>
        <taxon>Nitrosococcus</taxon>
    </lineage>
</organism>
<reference evidence="2" key="1">
    <citation type="submission" date="2010-04" db="EMBL/GenBank/DDBJ databases">
        <title>Complete genome sequence of Nitrosococcus halophilus Nc4, a salt-adapted, aerobic obligate ammonia-oxidizing sulfur purple bacterium.</title>
        <authorList>
            <consortium name="US DOE Joint Genome Institute"/>
            <person name="Campbell M.A."/>
            <person name="Malfatti S.A."/>
            <person name="Chain P.S.G."/>
            <person name="Heidelberg J.F."/>
            <person name="Ward B.B."/>
            <person name="Klotz M.G."/>
        </authorList>
    </citation>
    <scope>NUCLEOTIDE SEQUENCE [LARGE SCALE GENOMIC DNA]</scope>
    <source>
        <strain evidence="2">Nc4</strain>
    </source>
</reference>